<dbReference type="PROSITE" id="PS51678">
    <property type="entry name" value="SAM_MT_PRMT"/>
    <property type="match status" value="1"/>
</dbReference>
<dbReference type="Gene3D" id="3.40.50.150">
    <property type="entry name" value="Vaccinia Virus protein VP39"/>
    <property type="match status" value="1"/>
</dbReference>
<dbReference type="SUPFAM" id="SSF53335">
    <property type="entry name" value="S-adenosyl-L-methionine-dependent methyltransferases"/>
    <property type="match status" value="1"/>
</dbReference>
<evidence type="ECO:0000313" key="2">
    <source>
        <dbReference type="EMBL" id="KAA1188956.1"/>
    </source>
</evidence>
<dbReference type="PANTHER" id="PTHR11006:SF4">
    <property type="entry name" value="PROTEIN ARGININE N-METHYLTRANSFERASE 7"/>
    <property type="match status" value="1"/>
</dbReference>
<keyword evidence="2" id="KW-0808">Transferase</keyword>
<name>A0A5B0WQ78_9GAMM</name>
<dbReference type="RefSeq" id="WP_149612719.1">
    <property type="nucleotide sequence ID" value="NZ_VTUX01000009.1"/>
</dbReference>
<protein>
    <submittedName>
        <fullName evidence="2">Methyltransferase domain-containing protein</fullName>
    </submittedName>
</protein>
<proteinExistence type="predicted"/>
<dbReference type="PANTHER" id="PTHR11006">
    <property type="entry name" value="PROTEIN ARGININE N-METHYLTRANSFERASE"/>
    <property type="match status" value="1"/>
</dbReference>
<dbReference type="Proteomes" id="UP000323708">
    <property type="component" value="Unassembled WGS sequence"/>
</dbReference>
<dbReference type="InterPro" id="IPR029063">
    <property type="entry name" value="SAM-dependent_MTases_sf"/>
</dbReference>
<dbReference type="Gene3D" id="2.70.160.11">
    <property type="entry name" value="Hnrnp arginine n-methyltransferase1"/>
    <property type="match status" value="1"/>
</dbReference>
<keyword evidence="2" id="KW-0489">Methyltransferase</keyword>
<dbReference type="InterPro" id="IPR025799">
    <property type="entry name" value="Arg_MeTrfase"/>
</dbReference>
<accession>A0A5B0WQ78</accession>
<dbReference type="InterPro" id="IPR041698">
    <property type="entry name" value="Methyltransf_25"/>
</dbReference>
<dbReference type="Pfam" id="PF13649">
    <property type="entry name" value="Methyltransf_25"/>
    <property type="match status" value="1"/>
</dbReference>
<dbReference type="AlphaFoldDB" id="A0A5B0WQ78"/>
<dbReference type="EMBL" id="VTUX01000009">
    <property type="protein sequence ID" value="KAA1188956.1"/>
    <property type="molecule type" value="Genomic_DNA"/>
</dbReference>
<dbReference type="GO" id="GO:0032259">
    <property type="term" value="P:methylation"/>
    <property type="evidence" value="ECO:0007669"/>
    <property type="project" value="UniProtKB-KW"/>
</dbReference>
<comment type="caution">
    <text evidence="2">The sequence shown here is derived from an EMBL/GenBank/DDBJ whole genome shotgun (WGS) entry which is preliminary data.</text>
</comment>
<evidence type="ECO:0000259" key="1">
    <source>
        <dbReference type="Pfam" id="PF13649"/>
    </source>
</evidence>
<dbReference type="CDD" id="cd02440">
    <property type="entry name" value="AdoMet_MTases"/>
    <property type="match status" value="1"/>
</dbReference>
<gene>
    <name evidence="2" type="ORF">F0M18_17285</name>
</gene>
<evidence type="ECO:0000313" key="3">
    <source>
        <dbReference type="Proteomes" id="UP000323708"/>
    </source>
</evidence>
<dbReference type="GO" id="GO:0016274">
    <property type="term" value="F:protein-arginine N-methyltransferase activity"/>
    <property type="evidence" value="ECO:0007669"/>
    <property type="project" value="InterPro"/>
</dbReference>
<sequence>MSYAEVTSHQSMVYDARRNAAYVRALEQLVTPDTVVLDIGAGLGVLGLFAARLGAKHVYLVEPEPVIEVARQAARDSGLDNVTCLRARVEEVQEDIQADVLISVFTGNLLFGEDLLPSLFYARDRFLKPGGTLLPDTARILVRPASAPAVYQDKVETWARYGDFCADNQLPAIDYSAARPYAANTLLYDVGGDKQPVTPLAPAAELMVLDLARADRAGGKASVSVQAGQSGTQHGWQGWFAMRLLDEWYDTSRAAGPTHWSEVFLPLAEPLSLQQGDTIDFTLSRPEYGEWSWITSHQGSSQRQSSFLSLPLKPADLMKRAEAYQPRLGEKGRAVAWALQHMDGSRSSAELAQAITRQYPGAFATEREALQFMRALAQQFG</sequence>
<feature type="domain" description="Methyltransferase" evidence="1">
    <location>
        <begin position="36"/>
        <end position="131"/>
    </location>
</feature>
<keyword evidence="3" id="KW-1185">Reference proteome</keyword>
<dbReference type="GO" id="GO:0042054">
    <property type="term" value="F:histone methyltransferase activity"/>
    <property type="evidence" value="ECO:0007669"/>
    <property type="project" value="TreeGrafter"/>
</dbReference>
<organism evidence="2 3">
    <name type="scientific">Pseudohalioglobus sediminis</name>
    <dbReference type="NCBI Taxonomy" id="2606449"/>
    <lineage>
        <taxon>Bacteria</taxon>
        <taxon>Pseudomonadati</taxon>
        <taxon>Pseudomonadota</taxon>
        <taxon>Gammaproteobacteria</taxon>
        <taxon>Cellvibrionales</taxon>
        <taxon>Halieaceae</taxon>
        <taxon>Pseudohalioglobus</taxon>
    </lineage>
</organism>
<reference evidence="2 3" key="1">
    <citation type="submission" date="2019-09" db="EMBL/GenBank/DDBJ databases">
        <authorList>
            <person name="Chen X.-Y."/>
        </authorList>
    </citation>
    <scope>NUCLEOTIDE SEQUENCE [LARGE SCALE GENOMIC DNA]</scope>
    <source>
        <strain evidence="2 3">NY5</strain>
    </source>
</reference>